<dbReference type="VEuPathDB" id="FungiDB:Z518_05402"/>
<evidence type="ECO:0000313" key="1">
    <source>
        <dbReference type="EMBL" id="KIX04532.1"/>
    </source>
</evidence>
<evidence type="ECO:0000313" key="2">
    <source>
        <dbReference type="Proteomes" id="UP000053617"/>
    </source>
</evidence>
<reference evidence="1 2" key="1">
    <citation type="submission" date="2015-01" db="EMBL/GenBank/DDBJ databases">
        <title>The Genome Sequence of Rhinocladiella mackenzie CBS 650.93.</title>
        <authorList>
            <consortium name="The Broad Institute Genomics Platform"/>
            <person name="Cuomo C."/>
            <person name="de Hoog S."/>
            <person name="Gorbushina A."/>
            <person name="Stielow B."/>
            <person name="Teixiera M."/>
            <person name="Abouelleil A."/>
            <person name="Chapman S.B."/>
            <person name="Priest M."/>
            <person name="Young S.K."/>
            <person name="Wortman J."/>
            <person name="Nusbaum C."/>
            <person name="Birren B."/>
        </authorList>
    </citation>
    <scope>NUCLEOTIDE SEQUENCE [LARGE SCALE GENOMIC DNA]</scope>
    <source>
        <strain evidence="1 2">CBS 650.93</strain>
    </source>
</reference>
<name>A0A0D2FQU5_9EURO</name>
<dbReference type="HOGENOM" id="CLU_2428261_0_0_1"/>
<proteinExistence type="predicted"/>
<dbReference type="GeneID" id="25293473"/>
<dbReference type="EMBL" id="KN847478">
    <property type="protein sequence ID" value="KIX04532.1"/>
    <property type="molecule type" value="Genomic_DNA"/>
</dbReference>
<sequence length="91" mass="10351">MASFDPAEKIGFGWKRYNDGSVRKLVVHEGRYCLEDEETRKLKPIPNAVPPRRDEYGVDTSNSFVVPWLMIVSEPSRDLKKGKQISVQGIS</sequence>
<accession>A0A0D2FQU5</accession>
<protein>
    <submittedName>
        <fullName evidence="1">Uncharacterized protein</fullName>
    </submittedName>
</protein>
<dbReference type="AlphaFoldDB" id="A0A0D2FQU5"/>
<dbReference type="RefSeq" id="XP_013271668.1">
    <property type="nucleotide sequence ID" value="XM_013416214.1"/>
</dbReference>
<keyword evidence="2" id="KW-1185">Reference proteome</keyword>
<gene>
    <name evidence="1" type="ORF">Z518_05402</name>
</gene>
<organism evidence="1 2">
    <name type="scientific">Rhinocladiella mackenziei CBS 650.93</name>
    <dbReference type="NCBI Taxonomy" id="1442369"/>
    <lineage>
        <taxon>Eukaryota</taxon>
        <taxon>Fungi</taxon>
        <taxon>Dikarya</taxon>
        <taxon>Ascomycota</taxon>
        <taxon>Pezizomycotina</taxon>
        <taxon>Eurotiomycetes</taxon>
        <taxon>Chaetothyriomycetidae</taxon>
        <taxon>Chaetothyriales</taxon>
        <taxon>Herpotrichiellaceae</taxon>
        <taxon>Rhinocladiella</taxon>
    </lineage>
</organism>
<dbReference type="Proteomes" id="UP000053617">
    <property type="component" value="Unassembled WGS sequence"/>
</dbReference>